<dbReference type="InterPro" id="IPR012914">
    <property type="entry name" value="PucR_dom"/>
</dbReference>
<evidence type="ECO:0000259" key="4">
    <source>
        <dbReference type="Pfam" id="PF17853"/>
    </source>
</evidence>
<dbReference type="InterPro" id="IPR009057">
    <property type="entry name" value="Homeodomain-like_sf"/>
</dbReference>
<dbReference type="PANTHER" id="PTHR33744:SF1">
    <property type="entry name" value="DNA-BINDING TRANSCRIPTIONAL ACTIVATOR ADER"/>
    <property type="match status" value="1"/>
</dbReference>
<dbReference type="InterPro" id="IPR042070">
    <property type="entry name" value="PucR_C-HTH_sf"/>
</dbReference>
<dbReference type="EMBL" id="RBVX01000008">
    <property type="protein sequence ID" value="RSL33398.1"/>
    <property type="molecule type" value="Genomic_DNA"/>
</dbReference>
<proteinExistence type="inferred from homology"/>
<dbReference type="InterPro" id="IPR025736">
    <property type="entry name" value="PucR_C-HTH_dom"/>
</dbReference>
<evidence type="ECO:0000313" key="6">
    <source>
        <dbReference type="Proteomes" id="UP000275076"/>
    </source>
</evidence>
<dbReference type="Pfam" id="PF07905">
    <property type="entry name" value="PucR"/>
    <property type="match status" value="1"/>
</dbReference>
<feature type="domain" description="PucR C-terminal helix-turn-helix" evidence="3">
    <location>
        <begin position="509"/>
        <end position="566"/>
    </location>
</feature>
<gene>
    <name evidence="5" type="ORF">D7Z54_10550</name>
</gene>
<protein>
    <submittedName>
        <fullName evidence="5">PucR family transcriptional regulator</fullName>
    </submittedName>
</protein>
<dbReference type="Gene3D" id="1.10.10.2840">
    <property type="entry name" value="PucR C-terminal helix-turn-helix domain"/>
    <property type="match status" value="1"/>
</dbReference>
<dbReference type="Pfam" id="PF17853">
    <property type="entry name" value="GGDEF_2"/>
    <property type="match status" value="1"/>
</dbReference>
<sequence length="586" mass="67484">MEADYWFRGGIFMFTVYDMLQLPVMKQAVSQSEAKYGMRTPIEWVSIIEMPVENFVRKKEVVLTAGIGCENDNDKLLSFTGEVIDAGAAALIIATGRYLNVIPDKVIQFCESKDFPLIEIPWEIRFADVSHAISTALHQQERSFVEHSDKVRKELLEIILNGEGIASIASYLEKSLFMPIVITDRQGNVKTKSKNAKSLEERWNAHLLQRGDPLYFQLEDSNDTNSLPNNMHWILIDNKEVLQLTVQSAREIQGFILLEWPDYLPEDDVFQEHTLILLEHAVTTSALCFLHDQAALETEMRLKDDFVWSLAKGKFESKDNALSRAKSLGYNLNIPYLCIVAKPENLQSLYEKDLSQNISFENWRKHLGETMEEEVTHTGRTMHLKTMSTFQKEELIIFVELQSEKSVETAYPFIELLQYKIEQKRPGLIVSWGIAKTFGEDFFDVGFEEAYSALDIGRRQKGKGYITTYANTRFDRALLALAENEELRNITEVIIEPLQRYSRERKIDLVHTFIIYNQHKGNVSQTARDLNLHRQSLLYRLRKVETLTGCSLDDSDEMFLIDLSIRLHTISANKDKNSTKSNQLNK</sequence>
<evidence type="ECO:0000259" key="2">
    <source>
        <dbReference type="Pfam" id="PF07905"/>
    </source>
</evidence>
<evidence type="ECO:0000313" key="5">
    <source>
        <dbReference type="EMBL" id="RSL33398.1"/>
    </source>
</evidence>
<dbReference type="Proteomes" id="UP000275076">
    <property type="component" value="Unassembled WGS sequence"/>
</dbReference>
<name>A0A3R9QLF5_9BACI</name>
<dbReference type="PANTHER" id="PTHR33744">
    <property type="entry name" value="CARBOHYDRATE DIACID REGULATOR"/>
    <property type="match status" value="1"/>
</dbReference>
<dbReference type="InterPro" id="IPR051448">
    <property type="entry name" value="CdaR-like_regulators"/>
</dbReference>
<feature type="domain" description="Purine catabolism PurC-like" evidence="2">
    <location>
        <begin position="18"/>
        <end position="137"/>
    </location>
</feature>
<evidence type="ECO:0000256" key="1">
    <source>
        <dbReference type="ARBA" id="ARBA00006754"/>
    </source>
</evidence>
<reference evidence="5 6" key="1">
    <citation type="submission" date="2018-10" db="EMBL/GenBank/DDBJ databases">
        <title>Draft genome sequence of Bacillus salarius IM0101, isolated from a hypersaline soil in Inner Mongolia, China.</title>
        <authorList>
            <person name="Yamprayoonswat W."/>
            <person name="Boonvisut S."/>
            <person name="Jumpathong W."/>
            <person name="Sittihan S."/>
            <person name="Ruangsuj P."/>
            <person name="Wanthongcharoen S."/>
            <person name="Thongpramul N."/>
            <person name="Pimmason S."/>
            <person name="Yu B."/>
            <person name="Yasawong M."/>
        </authorList>
    </citation>
    <scope>NUCLEOTIDE SEQUENCE [LARGE SCALE GENOMIC DNA]</scope>
    <source>
        <strain evidence="5 6">IM0101</strain>
    </source>
</reference>
<accession>A0A3R9QLF5</accession>
<comment type="caution">
    <text evidence="5">The sequence shown here is derived from an EMBL/GenBank/DDBJ whole genome shotgun (WGS) entry which is preliminary data.</text>
</comment>
<dbReference type="Pfam" id="PF13556">
    <property type="entry name" value="HTH_30"/>
    <property type="match status" value="1"/>
</dbReference>
<comment type="similarity">
    <text evidence="1">Belongs to the CdaR family.</text>
</comment>
<dbReference type="InterPro" id="IPR041522">
    <property type="entry name" value="CdaR_GGDEF"/>
</dbReference>
<evidence type="ECO:0000259" key="3">
    <source>
        <dbReference type="Pfam" id="PF13556"/>
    </source>
</evidence>
<dbReference type="AlphaFoldDB" id="A0A3R9QLF5"/>
<keyword evidence="6" id="KW-1185">Reference proteome</keyword>
<organism evidence="5 6">
    <name type="scientific">Salibacterium salarium</name>
    <dbReference type="NCBI Taxonomy" id="284579"/>
    <lineage>
        <taxon>Bacteria</taxon>
        <taxon>Bacillati</taxon>
        <taxon>Bacillota</taxon>
        <taxon>Bacilli</taxon>
        <taxon>Bacillales</taxon>
        <taxon>Bacillaceae</taxon>
    </lineage>
</organism>
<dbReference type="OrthoDB" id="142218at2"/>
<feature type="domain" description="CdaR GGDEF-like" evidence="4">
    <location>
        <begin position="317"/>
        <end position="455"/>
    </location>
</feature>
<dbReference type="SUPFAM" id="SSF46689">
    <property type="entry name" value="Homeodomain-like"/>
    <property type="match status" value="1"/>
</dbReference>